<dbReference type="NCBIfam" id="TIGR00254">
    <property type="entry name" value="GGDEF"/>
    <property type="match status" value="1"/>
</dbReference>
<sequence length="765" mass="86337">MRSQPIWRFGVVIALAGLSSWLVYTLDIQRQHGLFSVQVEKQRHVLSKAFSHIYQLQLSAQLFLQQEAGPSQAAFHRFIDTHTHDNTGIDSVMWLPRVNRAELSDVFAQRHPVQPYPSLSRKACQWVMRNDTFPALYVSPKAKENGYLGWRADAQCDNTVTMERAYFKRQPEAMLISDQQGHGVRWFAAITKPDGQLRGYLATTLYFDTFFPALWQGDTPAPALAMTAKEAFGHQQLFSTHSPERLHPWQNQRTDTDLITIPGSEEGLVVQFFDIQSRSAASRYAILVGILVLALGLSILASFWSYANRLTLAQGLVTKQTRQLYHQARHDSLTGLSNRAALDSMLERMLAMLKAQRATSFTLLFIDLDRFKAVNDSLGHVVGDTLLRRVASRLTRYIPDERIFRFGGDEFIVLLEQDCALALAQTKAKQLLRALSQPYSVDEHVLNISASIGIATVNNANASLLDIIQQADIAMYHAKLTRERLAIFQPAMLAKVQHRFIVEQDLKKALAEHQFSLAYQPIFDGQNETLSHAEALLRWHHPTLGTISPAEFIPIAEETGYIIELGEWVLEQVARKLDNWSERLPTGHCPTITVNVSAKQCQASSFADDIADLLARHQFAPQCLALEMTETALLEHSECVATNLHRLHQLGVKLYLDDFGTGYSSLSLLRQYPFSVVKMDRSFIMDIDQPTGKAAPLCRGIIAMAHALDLRVVAEGVETRQQLAWLRDHQCDYLQGYVLSRPLESHVIDKQVMPASYQRMMLVHG</sequence>
<dbReference type="CDD" id="cd01949">
    <property type="entry name" value="GGDEF"/>
    <property type="match status" value="1"/>
</dbReference>
<dbReference type="Gene3D" id="3.30.70.270">
    <property type="match status" value="1"/>
</dbReference>
<evidence type="ECO:0000313" key="5">
    <source>
        <dbReference type="Proteomes" id="UP000501408"/>
    </source>
</evidence>
<dbReference type="Gene3D" id="3.20.20.450">
    <property type="entry name" value="EAL domain"/>
    <property type="match status" value="1"/>
</dbReference>
<protein>
    <submittedName>
        <fullName evidence="4">EAL domain-containing protein</fullName>
    </submittedName>
</protein>
<dbReference type="SUPFAM" id="SSF141868">
    <property type="entry name" value="EAL domain-like"/>
    <property type="match status" value="1"/>
</dbReference>
<keyword evidence="5" id="KW-1185">Reference proteome</keyword>
<dbReference type="InterPro" id="IPR000160">
    <property type="entry name" value="GGDEF_dom"/>
</dbReference>
<gene>
    <name evidence="4" type="ORF">HBA18_15820</name>
</gene>
<organism evidence="4 5">
    <name type="scientific">Salinivibrio costicola</name>
    <name type="common">Vibrio costicola</name>
    <dbReference type="NCBI Taxonomy" id="51367"/>
    <lineage>
        <taxon>Bacteria</taxon>
        <taxon>Pseudomonadati</taxon>
        <taxon>Pseudomonadota</taxon>
        <taxon>Gammaproteobacteria</taxon>
        <taxon>Vibrionales</taxon>
        <taxon>Vibrionaceae</taxon>
        <taxon>Salinivibrio</taxon>
    </lineage>
</organism>
<dbReference type="InterPro" id="IPR029787">
    <property type="entry name" value="Nucleotide_cyclase"/>
</dbReference>
<accession>A0ABX6K8K2</accession>
<feature type="domain" description="EAL" evidence="2">
    <location>
        <begin position="499"/>
        <end position="756"/>
    </location>
</feature>
<evidence type="ECO:0000259" key="3">
    <source>
        <dbReference type="PROSITE" id="PS50887"/>
    </source>
</evidence>
<evidence type="ECO:0000313" key="4">
    <source>
        <dbReference type="EMBL" id="QIR07855.1"/>
    </source>
</evidence>
<evidence type="ECO:0000259" key="2">
    <source>
        <dbReference type="PROSITE" id="PS50883"/>
    </source>
</evidence>
<dbReference type="SMART" id="SM00052">
    <property type="entry name" value="EAL"/>
    <property type="match status" value="1"/>
</dbReference>
<dbReference type="EMBL" id="CP050267">
    <property type="protein sequence ID" value="QIR07855.1"/>
    <property type="molecule type" value="Genomic_DNA"/>
</dbReference>
<dbReference type="PANTHER" id="PTHR44757:SF2">
    <property type="entry name" value="BIOFILM ARCHITECTURE MAINTENANCE PROTEIN MBAA"/>
    <property type="match status" value="1"/>
</dbReference>
<dbReference type="PROSITE" id="PS50883">
    <property type="entry name" value="EAL"/>
    <property type="match status" value="1"/>
</dbReference>
<keyword evidence="1" id="KW-1133">Transmembrane helix</keyword>
<dbReference type="RefSeq" id="WP_167315349.1">
    <property type="nucleotide sequence ID" value="NZ_CP050267.1"/>
</dbReference>
<keyword evidence="1" id="KW-0472">Membrane</keyword>
<feature type="transmembrane region" description="Helical" evidence="1">
    <location>
        <begin position="284"/>
        <end position="307"/>
    </location>
</feature>
<feature type="transmembrane region" description="Helical" evidence="1">
    <location>
        <begin position="6"/>
        <end position="26"/>
    </location>
</feature>
<proteinExistence type="predicted"/>
<dbReference type="PROSITE" id="PS50887">
    <property type="entry name" value="GGDEF"/>
    <property type="match status" value="1"/>
</dbReference>
<dbReference type="PANTHER" id="PTHR44757">
    <property type="entry name" value="DIGUANYLATE CYCLASE DGCP"/>
    <property type="match status" value="1"/>
</dbReference>
<dbReference type="InterPro" id="IPR001633">
    <property type="entry name" value="EAL_dom"/>
</dbReference>
<dbReference type="SUPFAM" id="SSF55073">
    <property type="entry name" value="Nucleotide cyclase"/>
    <property type="match status" value="1"/>
</dbReference>
<dbReference type="InterPro" id="IPR043128">
    <property type="entry name" value="Rev_trsase/Diguanyl_cyclase"/>
</dbReference>
<dbReference type="InterPro" id="IPR035919">
    <property type="entry name" value="EAL_sf"/>
</dbReference>
<keyword evidence="1" id="KW-0812">Transmembrane</keyword>
<reference evidence="4 5" key="1">
    <citation type="submission" date="2020-03" db="EMBL/GenBank/DDBJ databases">
        <title>Genome mining reveals the biosynthetic pathways of PHA and ectoines of the halophilic strain Salinivibrio costicola M318 isolated from fermented shrimp paste.</title>
        <authorList>
            <person name="Doan T.V."/>
            <person name="Tran L.T."/>
            <person name="Trieu T.A."/>
            <person name="Nguyen Q.V."/>
            <person name="Quach T.N."/>
            <person name="Phi T.Q."/>
            <person name="Kumar S."/>
        </authorList>
    </citation>
    <scope>NUCLEOTIDE SEQUENCE [LARGE SCALE GENOMIC DNA]</scope>
    <source>
        <strain evidence="4 5">M318</strain>
    </source>
</reference>
<feature type="domain" description="GGDEF" evidence="3">
    <location>
        <begin position="359"/>
        <end position="490"/>
    </location>
</feature>
<dbReference type="InterPro" id="IPR052155">
    <property type="entry name" value="Biofilm_reg_signaling"/>
</dbReference>
<dbReference type="SMART" id="SM00267">
    <property type="entry name" value="GGDEF"/>
    <property type="match status" value="1"/>
</dbReference>
<name>A0ABX6K8K2_SALCS</name>
<dbReference type="Pfam" id="PF00990">
    <property type="entry name" value="GGDEF"/>
    <property type="match status" value="1"/>
</dbReference>
<evidence type="ECO:0000256" key="1">
    <source>
        <dbReference type="SAM" id="Phobius"/>
    </source>
</evidence>
<dbReference type="Proteomes" id="UP000501408">
    <property type="component" value="Chromosome 2"/>
</dbReference>
<dbReference type="Pfam" id="PF00563">
    <property type="entry name" value="EAL"/>
    <property type="match status" value="1"/>
</dbReference>
<dbReference type="CDD" id="cd01948">
    <property type="entry name" value="EAL"/>
    <property type="match status" value="1"/>
</dbReference>